<dbReference type="InParanoid" id="A0A068UQL4"/>
<accession>A0A068UQL4</accession>
<name>A0A068UQL4_COFCA</name>
<dbReference type="AlphaFoldDB" id="A0A068UQL4"/>
<dbReference type="EMBL" id="HG739130">
    <property type="protein sequence ID" value="CDP10681.1"/>
    <property type="molecule type" value="Genomic_DNA"/>
</dbReference>
<dbReference type="PANTHER" id="PTHR11654">
    <property type="entry name" value="OLIGOPEPTIDE TRANSPORTER-RELATED"/>
    <property type="match status" value="1"/>
</dbReference>
<keyword evidence="3" id="KW-1185">Reference proteome</keyword>
<evidence type="ECO:0000313" key="2">
    <source>
        <dbReference type="EMBL" id="CDP10681.1"/>
    </source>
</evidence>
<protein>
    <submittedName>
        <fullName evidence="2">Uncharacterized protein</fullName>
    </submittedName>
</protein>
<dbReference type="Gene3D" id="1.20.1250.20">
    <property type="entry name" value="MFS general substrate transporter like domains"/>
    <property type="match status" value="1"/>
</dbReference>
<sequence length="106" mass="11244">MSTGTDIADADAGTPLLNDAVDGSVDYKGPPVYRSQSGGWKPASFIICVEMSGRFTYYWINSDLKNYLTGHLGQSTATAAENVNAWFGMASLLPILGAFLADSFPG</sequence>
<dbReference type="Proteomes" id="UP000295252">
    <property type="component" value="Chromosome II"/>
</dbReference>
<comment type="similarity">
    <text evidence="1">Belongs to the major facilitator superfamily. Phosphate:H(+) symporter (TC 2.A.1.9) family.</text>
</comment>
<reference evidence="3" key="1">
    <citation type="journal article" date="2014" name="Science">
        <title>The coffee genome provides insight into the convergent evolution of caffeine biosynthesis.</title>
        <authorList>
            <person name="Denoeud F."/>
            <person name="Carretero-Paulet L."/>
            <person name="Dereeper A."/>
            <person name="Droc G."/>
            <person name="Guyot R."/>
            <person name="Pietrella M."/>
            <person name="Zheng C."/>
            <person name="Alberti A."/>
            <person name="Anthony F."/>
            <person name="Aprea G."/>
            <person name="Aury J.M."/>
            <person name="Bento P."/>
            <person name="Bernard M."/>
            <person name="Bocs S."/>
            <person name="Campa C."/>
            <person name="Cenci A."/>
            <person name="Combes M.C."/>
            <person name="Crouzillat D."/>
            <person name="Da Silva C."/>
            <person name="Daddiego L."/>
            <person name="De Bellis F."/>
            <person name="Dussert S."/>
            <person name="Garsmeur O."/>
            <person name="Gayraud T."/>
            <person name="Guignon V."/>
            <person name="Jahn K."/>
            <person name="Jamilloux V."/>
            <person name="Joet T."/>
            <person name="Labadie K."/>
            <person name="Lan T."/>
            <person name="Leclercq J."/>
            <person name="Lepelley M."/>
            <person name="Leroy T."/>
            <person name="Li L.T."/>
            <person name="Librado P."/>
            <person name="Lopez L."/>
            <person name="Munoz A."/>
            <person name="Noel B."/>
            <person name="Pallavicini A."/>
            <person name="Perrotta G."/>
            <person name="Poncet V."/>
            <person name="Pot D."/>
            <person name="Priyono X."/>
            <person name="Rigoreau M."/>
            <person name="Rouard M."/>
            <person name="Rozas J."/>
            <person name="Tranchant-Dubreuil C."/>
            <person name="VanBuren R."/>
            <person name="Zhang Q."/>
            <person name="Andrade A.C."/>
            <person name="Argout X."/>
            <person name="Bertrand B."/>
            <person name="de Kochko A."/>
            <person name="Graziosi G."/>
            <person name="Henry R.J."/>
            <person name="Jayarama X."/>
            <person name="Ming R."/>
            <person name="Nagai C."/>
            <person name="Rounsley S."/>
            <person name="Sankoff D."/>
            <person name="Giuliano G."/>
            <person name="Albert V.A."/>
            <person name="Wincker P."/>
            <person name="Lashermes P."/>
        </authorList>
    </citation>
    <scope>NUCLEOTIDE SEQUENCE [LARGE SCALE GENOMIC DNA]</scope>
    <source>
        <strain evidence="3">cv. DH200-94</strain>
    </source>
</reference>
<dbReference type="OrthoDB" id="1898501at2759"/>
<dbReference type="PhylomeDB" id="A0A068UQL4"/>
<dbReference type="InterPro" id="IPR036259">
    <property type="entry name" value="MFS_trans_sf"/>
</dbReference>
<gene>
    <name evidence="2" type="ORF">GSCOC_T00031474001</name>
</gene>
<evidence type="ECO:0000256" key="1">
    <source>
        <dbReference type="ARBA" id="ARBA00044504"/>
    </source>
</evidence>
<dbReference type="Gramene" id="CDP10681">
    <property type="protein sequence ID" value="CDP10681"/>
    <property type="gene ID" value="GSCOC_T00031474001"/>
</dbReference>
<dbReference type="OMA" id="YLEDIRF"/>
<evidence type="ECO:0000313" key="3">
    <source>
        <dbReference type="Proteomes" id="UP000295252"/>
    </source>
</evidence>
<proteinExistence type="inferred from homology"/>
<organism evidence="2 3">
    <name type="scientific">Coffea canephora</name>
    <name type="common">Robusta coffee</name>
    <dbReference type="NCBI Taxonomy" id="49390"/>
    <lineage>
        <taxon>Eukaryota</taxon>
        <taxon>Viridiplantae</taxon>
        <taxon>Streptophyta</taxon>
        <taxon>Embryophyta</taxon>
        <taxon>Tracheophyta</taxon>
        <taxon>Spermatophyta</taxon>
        <taxon>Magnoliopsida</taxon>
        <taxon>eudicotyledons</taxon>
        <taxon>Gunneridae</taxon>
        <taxon>Pentapetalae</taxon>
        <taxon>asterids</taxon>
        <taxon>lamiids</taxon>
        <taxon>Gentianales</taxon>
        <taxon>Rubiaceae</taxon>
        <taxon>Ixoroideae</taxon>
        <taxon>Gardenieae complex</taxon>
        <taxon>Bertiereae - Coffeeae clade</taxon>
        <taxon>Coffeeae</taxon>
        <taxon>Coffea</taxon>
    </lineage>
</organism>